<keyword evidence="5 15" id="KW-0732">Signal</keyword>
<evidence type="ECO:0000256" key="11">
    <source>
        <dbReference type="ARBA" id="ARBA00023180"/>
    </source>
</evidence>
<keyword evidence="3 17" id="KW-0808">Transferase</keyword>
<evidence type="ECO:0000256" key="7">
    <source>
        <dbReference type="ARBA" id="ARBA00022777"/>
    </source>
</evidence>
<evidence type="ECO:0000256" key="9">
    <source>
        <dbReference type="ARBA" id="ARBA00022989"/>
    </source>
</evidence>
<dbReference type="Proteomes" id="UP000008311">
    <property type="component" value="Unassembled WGS sequence"/>
</dbReference>
<dbReference type="PANTHER" id="PTHR27003">
    <property type="entry name" value="OS07G0166700 PROTEIN"/>
    <property type="match status" value="1"/>
</dbReference>
<evidence type="ECO:0000256" key="13">
    <source>
        <dbReference type="SAM" id="MobiDB-lite"/>
    </source>
</evidence>
<dbReference type="EC" id="2.7.10.2" evidence="17"/>
<evidence type="ECO:0000256" key="5">
    <source>
        <dbReference type="ARBA" id="ARBA00022729"/>
    </source>
</evidence>
<keyword evidence="2" id="KW-0723">Serine/threonine-protein kinase</keyword>
<feature type="region of interest" description="Disordered" evidence="13">
    <location>
        <begin position="807"/>
        <end position="831"/>
    </location>
</feature>
<dbReference type="PROSITE" id="PS00108">
    <property type="entry name" value="PROTEIN_KINASE_ST"/>
    <property type="match status" value="1"/>
</dbReference>
<organism evidence="17 18">
    <name type="scientific">Ricinus communis</name>
    <name type="common">Castor bean</name>
    <dbReference type="NCBI Taxonomy" id="3988"/>
    <lineage>
        <taxon>Eukaryota</taxon>
        <taxon>Viridiplantae</taxon>
        <taxon>Streptophyta</taxon>
        <taxon>Embryophyta</taxon>
        <taxon>Tracheophyta</taxon>
        <taxon>Spermatophyta</taxon>
        <taxon>Magnoliopsida</taxon>
        <taxon>eudicotyledons</taxon>
        <taxon>Gunneridae</taxon>
        <taxon>Pentapetalae</taxon>
        <taxon>rosids</taxon>
        <taxon>fabids</taxon>
        <taxon>Malpighiales</taxon>
        <taxon>Euphorbiaceae</taxon>
        <taxon>Acalyphoideae</taxon>
        <taxon>Acalypheae</taxon>
        <taxon>Ricinus</taxon>
    </lineage>
</organism>
<dbReference type="GO" id="GO:0004674">
    <property type="term" value="F:protein serine/threonine kinase activity"/>
    <property type="evidence" value="ECO:0007669"/>
    <property type="project" value="UniProtKB-KW"/>
</dbReference>
<dbReference type="InterPro" id="IPR011009">
    <property type="entry name" value="Kinase-like_dom_sf"/>
</dbReference>
<keyword evidence="10 14" id="KW-0472">Membrane</keyword>
<protein>
    <submittedName>
        <fullName evidence="17">ATP binding protein, putative</fullName>
        <ecNumber evidence="17">2.7.10.2</ecNumber>
    </submittedName>
</protein>
<dbReference type="GO" id="GO:0004714">
    <property type="term" value="F:transmembrane receptor protein tyrosine kinase activity"/>
    <property type="evidence" value="ECO:0007669"/>
    <property type="project" value="InterPro"/>
</dbReference>
<name>B9S863_RICCO</name>
<dbReference type="GO" id="GO:0004715">
    <property type="term" value="F:non-membrane spanning protein tyrosine kinase activity"/>
    <property type="evidence" value="ECO:0007669"/>
    <property type="project" value="UniProtKB-EC"/>
</dbReference>
<gene>
    <name evidence="17" type="ORF">RCOM_0694460</name>
</gene>
<dbReference type="FunFam" id="2.60.120.430:FF:000005">
    <property type="entry name" value="Putative receptor-like protein kinase"/>
    <property type="match status" value="1"/>
</dbReference>
<feature type="binding site" evidence="12">
    <location>
        <position position="523"/>
    </location>
    <ligand>
        <name>ATP</name>
        <dbReference type="ChEBI" id="CHEBI:30616"/>
    </ligand>
</feature>
<keyword evidence="9 14" id="KW-1133">Transmembrane helix</keyword>
<sequence length="831" mass="93287">MGKVYLQSLLYPLFLIQFLCLLLLSSLVYTSATDPYFINCGSKSDVIVGGRTFVGDDRNSDFFKVGGSKTGKNSSVLPAGTSPLYQTARIYRQQSSYELEITASGTYLVRLHFFPFISKEMNLSDALFNVSTSSKFLLFSVRNASDFPVIKEYFLTITAGKFRIYFIPAKETSFAFVNAIEIILLPQDFINDEVIAVPPLATVNGFFYGLLSSSLQILYRINVGGEVVHRNDDDPPLWREWVGDDQYLVSGASAKNSGYFPGSLKEQNGARIKAFAPSFVYKTCKHMNSNIAIITWQFNVKKKVKHFVRYHFCDIISKAIGTSEFELYIYSNFSYKIAFDSPITTHLETPYILDFVVDSDDSGYMKISIGPSSSFETKDAFLNGLEIMEFLTNTTLELEDSIDGHPGKDTGLMIGLSVGGVVLLFILIILLLFVLRRRRAKPETTLVLRDEDPHERGRTRSWITATNDNSTSPLPNLNLKLKMPLSEILAATSNFDIKLLIGEGGFGQVYKGTLSDGMEVAVKRSDSSHGQGLPEFQTEVTVLSKIRHRHLVSLIGYSNEGSEMILVYEFMEKGTLRDHLYIWKETSENASTIPQLTWNQRLEICIGAAKGLHYLHTGSDWGIIHRDVKSTNILLDEHYVAKVADFGLSQSGPPDADHSNMHLIGSFGYLDPEYVRTLQLTYKSDVYSFGVVLLEVLCARAPIINSSRGEEINLAEWGMFWHKKGQLEKIVDPLLAGQINPNSLRKFGEITERCLKIEGADRPTMLDVCWDLEYALQLQRTAVHREPHECSEIDVSSNYIFPASSTHFPSEEDCPSNDDDDFESKLVPVND</sequence>
<evidence type="ECO:0000256" key="4">
    <source>
        <dbReference type="ARBA" id="ARBA00022692"/>
    </source>
</evidence>
<dbReference type="InParanoid" id="B9S863"/>
<evidence type="ECO:0000313" key="18">
    <source>
        <dbReference type="Proteomes" id="UP000008311"/>
    </source>
</evidence>
<evidence type="ECO:0000256" key="8">
    <source>
        <dbReference type="ARBA" id="ARBA00022840"/>
    </source>
</evidence>
<feature type="domain" description="Protein kinase" evidence="16">
    <location>
        <begin position="495"/>
        <end position="777"/>
    </location>
</feature>
<evidence type="ECO:0000313" key="17">
    <source>
        <dbReference type="EMBL" id="EEF40223.1"/>
    </source>
</evidence>
<dbReference type="STRING" id="3988.B9S863"/>
<dbReference type="GO" id="GO:0005886">
    <property type="term" value="C:plasma membrane"/>
    <property type="evidence" value="ECO:0000318"/>
    <property type="project" value="GO_Central"/>
</dbReference>
<dbReference type="OrthoDB" id="1928639at2759"/>
<dbReference type="InterPro" id="IPR024788">
    <property type="entry name" value="Malectin-like_Carb-bd_dom"/>
</dbReference>
<dbReference type="Gene3D" id="3.30.200.20">
    <property type="entry name" value="Phosphorylase Kinase, domain 1"/>
    <property type="match status" value="1"/>
</dbReference>
<evidence type="ECO:0000256" key="15">
    <source>
        <dbReference type="SAM" id="SignalP"/>
    </source>
</evidence>
<feature type="compositionally biased region" description="Acidic residues" evidence="13">
    <location>
        <begin position="811"/>
        <end position="822"/>
    </location>
</feature>
<dbReference type="InterPro" id="IPR008271">
    <property type="entry name" value="Ser/Thr_kinase_AS"/>
</dbReference>
<evidence type="ECO:0000256" key="1">
    <source>
        <dbReference type="ARBA" id="ARBA00004479"/>
    </source>
</evidence>
<evidence type="ECO:0000256" key="14">
    <source>
        <dbReference type="SAM" id="Phobius"/>
    </source>
</evidence>
<keyword evidence="11" id="KW-0325">Glycoprotein</keyword>
<reference evidence="18" key="1">
    <citation type="journal article" date="2010" name="Nat. Biotechnol.">
        <title>Draft genome sequence of the oilseed species Ricinus communis.</title>
        <authorList>
            <person name="Chan A.P."/>
            <person name="Crabtree J."/>
            <person name="Zhao Q."/>
            <person name="Lorenzi H."/>
            <person name="Orvis J."/>
            <person name="Puiu D."/>
            <person name="Melake-Berhan A."/>
            <person name="Jones K.M."/>
            <person name="Redman J."/>
            <person name="Chen G."/>
            <person name="Cahoon E.B."/>
            <person name="Gedil M."/>
            <person name="Stanke M."/>
            <person name="Haas B.J."/>
            <person name="Wortman J.R."/>
            <person name="Fraser-Liggett C.M."/>
            <person name="Ravel J."/>
            <person name="Rabinowicz P.D."/>
        </authorList>
    </citation>
    <scope>NUCLEOTIDE SEQUENCE [LARGE SCALE GENOMIC DNA]</scope>
    <source>
        <strain evidence="18">cv. Hale</strain>
    </source>
</reference>
<dbReference type="FunFam" id="3.30.200.20:FF:000039">
    <property type="entry name" value="receptor-like protein kinase FERONIA"/>
    <property type="match status" value="1"/>
</dbReference>
<evidence type="ECO:0000256" key="6">
    <source>
        <dbReference type="ARBA" id="ARBA00022741"/>
    </source>
</evidence>
<keyword evidence="8 12" id="KW-0067">ATP-binding</keyword>
<dbReference type="OMA" id="HLYIWKE"/>
<dbReference type="CDD" id="cd14066">
    <property type="entry name" value="STKc_IRAK"/>
    <property type="match status" value="1"/>
</dbReference>
<dbReference type="InterPro" id="IPR017441">
    <property type="entry name" value="Protein_kinase_ATP_BS"/>
</dbReference>
<evidence type="ECO:0000256" key="2">
    <source>
        <dbReference type="ARBA" id="ARBA00022527"/>
    </source>
</evidence>
<dbReference type="GO" id="GO:0004672">
    <property type="term" value="F:protein kinase activity"/>
    <property type="evidence" value="ECO:0000318"/>
    <property type="project" value="GO_Central"/>
</dbReference>
<dbReference type="SMART" id="SM00220">
    <property type="entry name" value="S_TKc"/>
    <property type="match status" value="1"/>
</dbReference>
<dbReference type="KEGG" id="rcu:8273895"/>
<feature type="chain" id="PRO_5002891240" evidence="15">
    <location>
        <begin position="33"/>
        <end position="831"/>
    </location>
</feature>
<dbReference type="eggNOG" id="KOG1187">
    <property type="taxonomic scope" value="Eukaryota"/>
</dbReference>
<dbReference type="PROSITE" id="PS00107">
    <property type="entry name" value="PROTEIN_KINASE_ATP"/>
    <property type="match status" value="1"/>
</dbReference>
<keyword evidence="18" id="KW-1185">Reference proteome</keyword>
<accession>B9S863</accession>
<feature type="transmembrane region" description="Helical" evidence="14">
    <location>
        <begin position="412"/>
        <end position="435"/>
    </location>
</feature>
<keyword evidence="4 14" id="KW-0812">Transmembrane</keyword>
<dbReference type="FunFam" id="1.10.510.10:FF:000252">
    <property type="entry name" value="Receptor-like protein kinase FERONIA"/>
    <property type="match status" value="1"/>
</dbReference>
<proteinExistence type="predicted"/>
<feature type="signal peptide" evidence="15">
    <location>
        <begin position="1"/>
        <end position="32"/>
    </location>
</feature>
<dbReference type="EMBL" id="EQ973889">
    <property type="protein sequence ID" value="EEF40223.1"/>
    <property type="molecule type" value="Genomic_DNA"/>
</dbReference>
<dbReference type="GO" id="GO:0005524">
    <property type="term" value="F:ATP binding"/>
    <property type="evidence" value="ECO:0007669"/>
    <property type="project" value="UniProtKB-UniRule"/>
</dbReference>
<keyword evidence="7" id="KW-0418">Kinase</keyword>
<keyword evidence="6 12" id="KW-0547">Nucleotide-binding</keyword>
<dbReference type="InterPro" id="IPR000719">
    <property type="entry name" value="Prot_kinase_dom"/>
</dbReference>
<dbReference type="Pfam" id="PF12819">
    <property type="entry name" value="Malectin_like"/>
    <property type="match status" value="1"/>
</dbReference>
<comment type="subcellular location">
    <subcellularLocation>
        <location evidence="1">Membrane</location>
        <topology evidence="1">Single-pass type I membrane protein</topology>
    </subcellularLocation>
</comment>
<dbReference type="InterPro" id="IPR045272">
    <property type="entry name" value="ANXUR1/2-like"/>
</dbReference>
<dbReference type="Gene3D" id="1.10.510.10">
    <property type="entry name" value="Transferase(Phosphotransferase) domain 1"/>
    <property type="match status" value="1"/>
</dbReference>
<dbReference type="Gene3D" id="2.60.120.430">
    <property type="entry name" value="Galactose-binding lectin"/>
    <property type="match status" value="2"/>
</dbReference>
<dbReference type="AlphaFoldDB" id="B9S863"/>
<dbReference type="PANTHER" id="PTHR27003:SF325">
    <property type="entry name" value="PROTEIN KINASE DOMAIN-CONTAINING PROTEIN"/>
    <property type="match status" value="1"/>
</dbReference>
<evidence type="ECO:0000259" key="16">
    <source>
        <dbReference type="PROSITE" id="PS50011"/>
    </source>
</evidence>
<dbReference type="SUPFAM" id="SSF56112">
    <property type="entry name" value="Protein kinase-like (PK-like)"/>
    <property type="match status" value="1"/>
</dbReference>
<dbReference type="PROSITE" id="PS50011">
    <property type="entry name" value="PROTEIN_KINASE_DOM"/>
    <property type="match status" value="1"/>
</dbReference>
<dbReference type="Pfam" id="PF07714">
    <property type="entry name" value="PK_Tyr_Ser-Thr"/>
    <property type="match status" value="1"/>
</dbReference>
<evidence type="ECO:0000256" key="12">
    <source>
        <dbReference type="PROSITE-ProRule" id="PRU10141"/>
    </source>
</evidence>
<evidence type="ECO:0000256" key="10">
    <source>
        <dbReference type="ARBA" id="ARBA00023136"/>
    </source>
</evidence>
<dbReference type="InterPro" id="IPR001245">
    <property type="entry name" value="Ser-Thr/Tyr_kinase_cat_dom"/>
</dbReference>
<evidence type="ECO:0000256" key="3">
    <source>
        <dbReference type="ARBA" id="ARBA00022679"/>
    </source>
</evidence>